<evidence type="ECO:0000256" key="1">
    <source>
        <dbReference type="SAM" id="MobiDB-lite"/>
    </source>
</evidence>
<keyword evidence="3" id="KW-1185">Reference proteome</keyword>
<evidence type="ECO:0000313" key="2">
    <source>
        <dbReference type="EMBL" id="KAK8856736.1"/>
    </source>
</evidence>
<dbReference type="Proteomes" id="UP001390339">
    <property type="component" value="Unassembled WGS sequence"/>
</dbReference>
<protein>
    <submittedName>
        <fullName evidence="2">Uncharacterized protein</fullName>
    </submittedName>
</protein>
<evidence type="ECO:0000313" key="3">
    <source>
        <dbReference type="Proteomes" id="UP001390339"/>
    </source>
</evidence>
<feature type="region of interest" description="Disordered" evidence="1">
    <location>
        <begin position="254"/>
        <end position="283"/>
    </location>
</feature>
<sequence>MSSKTPSTSSLRQGPSYILYRDWYQWFLEEERASWIDDKAMDKLPPTCRANLSQISYRWLPIKYNFSGALSAYTPWGPPAQFPISNVDGYEQAVPELSKELNRYRRKCKGDLPSFWSPFITVYFVCEDEDPTDLSSVANYMATQLHELFKKACRGEKWAELIDVLGVHVCFYSGDTQGTAERVSDLVYCQDSQHQNNFILRKVTNAKPTKEWIDYLVKRGDEAVQQAALGFREDLEKRIHVSELFQSLSHNNDTARLESNEGTPAAGPYITSEERGFIGPPPSSPRDMAKVNIHTGQESNEMLLAVMPDSRIDIREGLSKDMWHLYHNLLTEDTIRSILNFAHGFLLSYPGVLIKVVKYKWFPMKRNLQGGLIVEDPSKKTSDYDKSNAAGCARFMPKESKKDLEKFYKKSGHDLPWLWGPFLTILVDIDDDKPEATIVAEQLTNYIHTHFFIFQKSAGKGTELNDLFGLHVQVDKSGKETHVYRPPATIYCPKANEPDLFILIDRKADLTLEDWAIGWLDLGTERFKQNSKYTKRATIGFNAHEALVIFVGQSKAQPGILASYCYRIKLRGRQLDMVIHEDPHTFDPSSHNITRVDPRDGHNRFDENGQTEHYEDGAGGGGGDSSRNKKLLSWHAEEGTEYDN</sequence>
<feature type="region of interest" description="Disordered" evidence="1">
    <location>
        <begin position="586"/>
        <end position="644"/>
    </location>
</feature>
<name>A0ABR2I315_9PEZI</name>
<comment type="caution">
    <text evidence="2">The sequence shown here is derived from an EMBL/GenBank/DDBJ whole genome shotgun (WGS) entry which is preliminary data.</text>
</comment>
<feature type="compositionally biased region" description="Basic and acidic residues" evidence="1">
    <location>
        <begin position="594"/>
        <end position="616"/>
    </location>
</feature>
<organism evidence="2 3">
    <name type="scientific">Apiospora arundinis</name>
    <dbReference type="NCBI Taxonomy" id="335852"/>
    <lineage>
        <taxon>Eukaryota</taxon>
        <taxon>Fungi</taxon>
        <taxon>Dikarya</taxon>
        <taxon>Ascomycota</taxon>
        <taxon>Pezizomycotina</taxon>
        <taxon>Sordariomycetes</taxon>
        <taxon>Xylariomycetidae</taxon>
        <taxon>Amphisphaeriales</taxon>
        <taxon>Apiosporaceae</taxon>
        <taxon>Apiospora</taxon>
    </lineage>
</organism>
<reference evidence="2 3" key="1">
    <citation type="journal article" date="2024" name="IMA Fungus">
        <title>Apiospora arundinis, a panoply of carbohydrate-active enzymes and secondary metabolites.</title>
        <authorList>
            <person name="Sorensen T."/>
            <person name="Petersen C."/>
            <person name="Muurmann A.T."/>
            <person name="Christiansen J.V."/>
            <person name="Brundto M.L."/>
            <person name="Overgaard C.K."/>
            <person name="Boysen A.T."/>
            <person name="Wollenberg R.D."/>
            <person name="Larsen T.O."/>
            <person name="Sorensen J.L."/>
            <person name="Nielsen K.L."/>
            <person name="Sondergaard T.E."/>
        </authorList>
    </citation>
    <scope>NUCLEOTIDE SEQUENCE [LARGE SCALE GENOMIC DNA]</scope>
    <source>
        <strain evidence="2 3">AAU 773</strain>
    </source>
</reference>
<dbReference type="EMBL" id="JAPCWZ010000007">
    <property type="protein sequence ID" value="KAK8856736.1"/>
    <property type="molecule type" value="Genomic_DNA"/>
</dbReference>
<proteinExistence type="predicted"/>
<gene>
    <name evidence="2" type="ORF">PGQ11_012648</name>
</gene>
<accession>A0ABR2I315</accession>